<sequence>MKNLSGEKCIFIAIIISVIYISLISAFPQNDKRLRRSLIEIENPEEVLNVLESLSQSIANSDYENYKTQKRGIDLGLSRGFSGSQAAKHLMGMSAASFANGPGRRRK</sequence>
<dbReference type="OrthoDB" id="6495587at2759"/>
<reference evidence="4" key="1">
    <citation type="submission" date="2020-11" db="EMBL/GenBank/DDBJ databases">
        <authorList>
            <person name="Tran Van P."/>
        </authorList>
    </citation>
    <scope>NUCLEOTIDE SEQUENCE</scope>
</reference>
<feature type="transmembrane region" description="Helical" evidence="3">
    <location>
        <begin position="9"/>
        <end position="27"/>
    </location>
</feature>
<dbReference type="PANTHER" id="PTHR41146">
    <property type="entry name" value="DIURETIC HORMONE CLASS 2"/>
    <property type="match status" value="1"/>
</dbReference>
<proteinExistence type="predicted"/>
<dbReference type="GO" id="GO:0005615">
    <property type="term" value="C:extracellular space"/>
    <property type="evidence" value="ECO:0007669"/>
    <property type="project" value="TreeGrafter"/>
</dbReference>
<keyword evidence="3" id="KW-0472">Membrane</keyword>
<name>A0A7R9LBB0_9ACAR</name>
<protein>
    <recommendedName>
        <fullName evidence="6">Diuretic hormone 31</fullName>
    </recommendedName>
</protein>
<dbReference type="GO" id="GO:0007589">
    <property type="term" value="P:body fluid secretion"/>
    <property type="evidence" value="ECO:0007669"/>
    <property type="project" value="InterPro"/>
</dbReference>
<evidence type="ECO:0000256" key="1">
    <source>
        <dbReference type="ARBA" id="ARBA00004613"/>
    </source>
</evidence>
<dbReference type="InterPro" id="IPR034439">
    <property type="entry name" value="DH2-like"/>
</dbReference>
<evidence type="ECO:0008006" key="6">
    <source>
        <dbReference type="Google" id="ProtNLM"/>
    </source>
</evidence>
<dbReference type="EMBL" id="CAJPVJ010000235">
    <property type="protein sequence ID" value="CAG2161789.1"/>
    <property type="molecule type" value="Genomic_DNA"/>
</dbReference>
<gene>
    <name evidence="4" type="ORF">ONB1V03_LOCUS1391</name>
</gene>
<comment type="subcellular location">
    <subcellularLocation>
        <location evidence="1">Secreted</location>
    </subcellularLocation>
</comment>
<dbReference type="GO" id="GO:0008613">
    <property type="term" value="F:diuretic hormone activity"/>
    <property type="evidence" value="ECO:0007669"/>
    <property type="project" value="InterPro"/>
</dbReference>
<keyword evidence="3" id="KW-0812">Transmembrane</keyword>
<dbReference type="Proteomes" id="UP000728032">
    <property type="component" value="Unassembled WGS sequence"/>
</dbReference>
<keyword evidence="3" id="KW-1133">Transmembrane helix</keyword>
<keyword evidence="2" id="KW-0964">Secreted</keyword>
<organism evidence="4">
    <name type="scientific">Oppiella nova</name>
    <dbReference type="NCBI Taxonomy" id="334625"/>
    <lineage>
        <taxon>Eukaryota</taxon>
        <taxon>Metazoa</taxon>
        <taxon>Ecdysozoa</taxon>
        <taxon>Arthropoda</taxon>
        <taxon>Chelicerata</taxon>
        <taxon>Arachnida</taxon>
        <taxon>Acari</taxon>
        <taxon>Acariformes</taxon>
        <taxon>Sarcoptiformes</taxon>
        <taxon>Oribatida</taxon>
        <taxon>Brachypylina</taxon>
        <taxon>Oppioidea</taxon>
        <taxon>Oppiidae</taxon>
        <taxon>Oppiella</taxon>
    </lineage>
</organism>
<evidence type="ECO:0000313" key="5">
    <source>
        <dbReference type="Proteomes" id="UP000728032"/>
    </source>
</evidence>
<dbReference type="EMBL" id="OC915060">
    <property type="protein sequence ID" value="CAD7638431.1"/>
    <property type="molecule type" value="Genomic_DNA"/>
</dbReference>
<evidence type="ECO:0000256" key="2">
    <source>
        <dbReference type="ARBA" id="ARBA00022525"/>
    </source>
</evidence>
<keyword evidence="5" id="KW-1185">Reference proteome</keyword>
<accession>A0A7R9LBB0</accession>
<dbReference type="PANTHER" id="PTHR41146:SF1">
    <property type="entry name" value="DIURETIC HORMONE CLASS 2"/>
    <property type="match status" value="1"/>
</dbReference>
<evidence type="ECO:0000313" key="4">
    <source>
        <dbReference type="EMBL" id="CAD7638431.1"/>
    </source>
</evidence>
<dbReference type="GO" id="GO:0001664">
    <property type="term" value="F:G protein-coupled receptor binding"/>
    <property type="evidence" value="ECO:0007669"/>
    <property type="project" value="TreeGrafter"/>
</dbReference>
<dbReference type="AlphaFoldDB" id="A0A7R9LBB0"/>
<evidence type="ECO:0000256" key="3">
    <source>
        <dbReference type="SAM" id="Phobius"/>
    </source>
</evidence>